<dbReference type="RefSeq" id="WP_387979957.1">
    <property type="nucleotide sequence ID" value="NZ_JBHRWO010000021.1"/>
</dbReference>
<dbReference type="Proteomes" id="UP001595712">
    <property type="component" value="Unassembled WGS sequence"/>
</dbReference>
<organism evidence="5 6">
    <name type="scientific">Glycomyces rhizosphaerae</name>
    <dbReference type="NCBI Taxonomy" id="2054422"/>
    <lineage>
        <taxon>Bacteria</taxon>
        <taxon>Bacillati</taxon>
        <taxon>Actinomycetota</taxon>
        <taxon>Actinomycetes</taxon>
        <taxon>Glycomycetales</taxon>
        <taxon>Glycomycetaceae</taxon>
        <taxon>Glycomyces</taxon>
    </lineage>
</organism>
<dbReference type="EC" id="2.4.-.-" evidence="5"/>
<dbReference type="EMBL" id="JBHRWO010000021">
    <property type="protein sequence ID" value="MFC3495373.1"/>
    <property type="molecule type" value="Genomic_DNA"/>
</dbReference>
<keyword evidence="2 5" id="KW-0808">Transferase</keyword>
<feature type="domain" description="Glycosyltransferase subfamily 4-like N-terminal" evidence="4">
    <location>
        <begin position="21"/>
        <end position="197"/>
    </location>
</feature>
<dbReference type="PANTHER" id="PTHR45947">
    <property type="entry name" value="SULFOQUINOVOSYL TRANSFERASE SQD2"/>
    <property type="match status" value="1"/>
</dbReference>
<evidence type="ECO:0000256" key="1">
    <source>
        <dbReference type="ARBA" id="ARBA00022676"/>
    </source>
</evidence>
<reference evidence="6" key="1">
    <citation type="journal article" date="2019" name="Int. J. Syst. Evol. Microbiol.">
        <title>The Global Catalogue of Microorganisms (GCM) 10K type strain sequencing project: providing services to taxonomists for standard genome sequencing and annotation.</title>
        <authorList>
            <consortium name="The Broad Institute Genomics Platform"/>
            <consortium name="The Broad Institute Genome Sequencing Center for Infectious Disease"/>
            <person name="Wu L."/>
            <person name="Ma J."/>
        </authorList>
    </citation>
    <scope>NUCLEOTIDE SEQUENCE [LARGE SCALE GENOMIC DNA]</scope>
    <source>
        <strain evidence="6">CGMCC 4.7396</strain>
    </source>
</reference>
<dbReference type="InterPro" id="IPR001296">
    <property type="entry name" value="Glyco_trans_1"/>
</dbReference>
<name>A0ABV7Q6J7_9ACTN</name>
<gene>
    <name evidence="5" type="ORF">ACFO8M_23060</name>
</gene>
<comment type="caution">
    <text evidence="5">The sequence shown here is derived from an EMBL/GenBank/DDBJ whole genome shotgun (WGS) entry which is preliminary data.</text>
</comment>
<dbReference type="SUPFAM" id="SSF53756">
    <property type="entry name" value="UDP-Glycosyltransferase/glycogen phosphorylase"/>
    <property type="match status" value="1"/>
</dbReference>
<dbReference type="PANTHER" id="PTHR45947:SF3">
    <property type="entry name" value="SULFOQUINOVOSYL TRANSFERASE SQD2"/>
    <property type="match status" value="1"/>
</dbReference>
<sequence length="394" mass="41959">MRIAMVSEHASPLAEMGGEDVGGQNVHVASLAAALARQGHEVTVYTRRERPDVEALVIAAEGYAVVHIDAGPAERISKDRLPHYMGRFAKRLGETWGIERPDVVHAHFWMSGLASLRAAQPLDVPVVQTFHLLGSVERRHLGPADTSPPERIGVEREVAAACAAIIATCEDEVAELAAIGVPEGKAAVVPCGVDLDRFCPVGPAAGRDGQPRLLAVGRLLRRKGFDTVIAALRELRDVELVIAGGPAEGPVESDREAARLRWVAEECRVSDRVLMPGRVLHEAMPALYRASEVAVCTPWYEPFGIVPLEAMACGIPVVATAVGGMRETVEDGVTGTLVDGYDPSAIAAAVRPYLIDPGRREAAGLAGRARACARYSWDAIAAETLKVYETVAGS</sequence>
<evidence type="ECO:0000313" key="6">
    <source>
        <dbReference type="Proteomes" id="UP001595712"/>
    </source>
</evidence>
<accession>A0ABV7Q6J7</accession>
<feature type="domain" description="Glycosyl transferase family 1" evidence="3">
    <location>
        <begin position="208"/>
        <end position="368"/>
    </location>
</feature>
<dbReference type="GO" id="GO:0016757">
    <property type="term" value="F:glycosyltransferase activity"/>
    <property type="evidence" value="ECO:0007669"/>
    <property type="project" value="UniProtKB-KW"/>
</dbReference>
<keyword evidence="6" id="KW-1185">Reference proteome</keyword>
<evidence type="ECO:0000256" key="2">
    <source>
        <dbReference type="ARBA" id="ARBA00022679"/>
    </source>
</evidence>
<protein>
    <submittedName>
        <fullName evidence="5">Glycosyltransferase</fullName>
        <ecNumber evidence="5">2.4.-.-</ecNumber>
    </submittedName>
</protein>
<keyword evidence="1 5" id="KW-0328">Glycosyltransferase</keyword>
<evidence type="ECO:0000259" key="3">
    <source>
        <dbReference type="Pfam" id="PF00534"/>
    </source>
</evidence>
<dbReference type="Pfam" id="PF13439">
    <property type="entry name" value="Glyco_transf_4"/>
    <property type="match status" value="1"/>
</dbReference>
<evidence type="ECO:0000259" key="4">
    <source>
        <dbReference type="Pfam" id="PF13439"/>
    </source>
</evidence>
<dbReference type="InterPro" id="IPR050194">
    <property type="entry name" value="Glycosyltransferase_grp1"/>
</dbReference>
<dbReference type="InterPro" id="IPR028098">
    <property type="entry name" value="Glyco_trans_4-like_N"/>
</dbReference>
<dbReference type="Gene3D" id="3.40.50.2000">
    <property type="entry name" value="Glycogen Phosphorylase B"/>
    <property type="match status" value="2"/>
</dbReference>
<proteinExistence type="predicted"/>
<dbReference type="Pfam" id="PF00534">
    <property type="entry name" value="Glycos_transf_1"/>
    <property type="match status" value="1"/>
</dbReference>
<evidence type="ECO:0000313" key="5">
    <source>
        <dbReference type="EMBL" id="MFC3495373.1"/>
    </source>
</evidence>